<dbReference type="EMBL" id="RQTK01000239">
    <property type="protein sequence ID" value="RUS83568.1"/>
    <property type="molecule type" value="Genomic_DNA"/>
</dbReference>
<comment type="caution">
    <text evidence="2">The sequence shown here is derived from an EMBL/GenBank/DDBJ whole genome shotgun (WGS) entry which is preliminary data.</text>
</comment>
<keyword evidence="3" id="KW-1185">Reference proteome</keyword>
<dbReference type="Proteomes" id="UP000271974">
    <property type="component" value="Unassembled WGS sequence"/>
</dbReference>
<gene>
    <name evidence="2" type="ORF">EGW08_008674</name>
</gene>
<dbReference type="GO" id="GO:0045271">
    <property type="term" value="C:respiratory chain complex I"/>
    <property type="evidence" value="ECO:0007669"/>
    <property type="project" value="InterPro"/>
</dbReference>
<dbReference type="GO" id="GO:0005739">
    <property type="term" value="C:mitochondrion"/>
    <property type="evidence" value="ECO:0007669"/>
    <property type="project" value="InterPro"/>
</dbReference>
<sequence>MLRTTQTCLRAASPILQRHASRVAPLASAAEMSTNASSKDSKPSKEKPKSASSQPAKDASVTVAEPVDKGDSYRAGEEFFSFDSYSFYDIENSVRPHRCPQPSSEKMKEFCLDKLNPEEEIEPRKLLAEDYGDLEEYPGKPIPRRVEVPVPPVMRRSYGLNLEASVDSQGRKHMKARMPL</sequence>
<proteinExistence type="predicted"/>
<protein>
    <submittedName>
        <fullName evidence="2">Uncharacterized protein</fullName>
    </submittedName>
</protein>
<organism evidence="2 3">
    <name type="scientific">Elysia chlorotica</name>
    <name type="common">Eastern emerald elysia</name>
    <name type="synonym">Sea slug</name>
    <dbReference type="NCBI Taxonomy" id="188477"/>
    <lineage>
        <taxon>Eukaryota</taxon>
        <taxon>Metazoa</taxon>
        <taxon>Spiralia</taxon>
        <taxon>Lophotrochozoa</taxon>
        <taxon>Mollusca</taxon>
        <taxon>Gastropoda</taxon>
        <taxon>Heterobranchia</taxon>
        <taxon>Euthyneura</taxon>
        <taxon>Panpulmonata</taxon>
        <taxon>Sacoglossa</taxon>
        <taxon>Placobranchoidea</taxon>
        <taxon>Plakobranchidae</taxon>
        <taxon>Elysia</taxon>
    </lineage>
</organism>
<accession>A0A3S1BGP5</accession>
<dbReference type="Pfam" id="PF15880">
    <property type="entry name" value="NDUFV3"/>
    <property type="match status" value="1"/>
</dbReference>
<evidence type="ECO:0000313" key="2">
    <source>
        <dbReference type="EMBL" id="RUS83568.1"/>
    </source>
</evidence>
<evidence type="ECO:0000313" key="3">
    <source>
        <dbReference type="Proteomes" id="UP000271974"/>
    </source>
</evidence>
<dbReference type="AlphaFoldDB" id="A0A3S1BGP5"/>
<name>A0A3S1BGP5_ELYCH</name>
<feature type="compositionally biased region" description="Low complexity" evidence="1">
    <location>
        <begin position="50"/>
        <end position="60"/>
    </location>
</feature>
<feature type="compositionally biased region" description="Basic and acidic residues" evidence="1">
    <location>
        <begin position="39"/>
        <end position="49"/>
    </location>
</feature>
<dbReference type="OrthoDB" id="6113263at2759"/>
<reference evidence="2 3" key="1">
    <citation type="submission" date="2019-01" db="EMBL/GenBank/DDBJ databases">
        <title>A draft genome assembly of the solar-powered sea slug Elysia chlorotica.</title>
        <authorList>
            <person name="Cai H."/>
            <person name="Li Q."/>
            <person name="Fang X."/>
            <person name="Li J."/>
            <person name="Curtis N.E."/>
            <person name="Altenburger A."/>
            <person name="Shibata T."/>
            <person name="Feng M."/>
            <person name="Maeda T."/>
            <person name="Schwartz J.A."/>
            <person name="Shigenobu S."/>
            <person name="Lundholm N."/>
            <person name="Nishiyama T."/>
            <person name="Yang H."/>
            <person name="Hasebe M."/>
            <person name="Li S."/>
            <person name="Pierce S.K."/>
            <person name="Wang J."/>
        </authorList>
    </citation>
    <scope>NUCLEOTIDE SEQUENCE [LARGE SCALE GENOMIC DNA]</scope>
    <source>
        <strain evidence="2">EC2010</strain>
        <tissue evidence="2">Whole organism of an adult</tissue>
    </source>
</reference>
<dbReference type="InterPro" id="IPR026193">
    <property type="entry name" value="NDUFV3"/>
</dbReference>
<evidence type="ECO:0000256" key="1">
    <source>
        <dbReference type="SAM" id="MobiDB-lite"/>
    </source>
</evidence>
<feature type="region of interest" description="Disordered" evidence="1">
    <location>
        <begin position="25"/>
        <end position="65"/>
    </location>
</feature>